<proteinExistence type="inferred from homology"/>
<dbReference type="SUPFAM" id="SSF52540">
    <property type="entry name" value="P-loop containing nucleoside triphosphate hydrolases"/>
    <property type="match status" value="1"/>
</dbReference>
<keyword evidence="9" id="KW-0238">DNA-binding</keyword>
<comment type="catalytic activity">
    <reaction evidence="12">
        <text>Couples ATP hydrolysis with the unwinding of duplex DNA by translocating in the 3'-5' direction.</text>
        <dbReference type="EC" id="5.6.2.4"/>
    </reaction>
</comment>
<evidence type="ECO:0000256" key="1">
    <source>
        <dbReference type="ARBA" id="ARBA00009922"/>
    </source>
</evidence>
<dbReference type="Gene3D" id="3.40.50.300">
    <property type="entry name" value="P-loop containing nucleotide triphosphate hydrolases"/>
    <property type="match status" value="2"/>
</dbReference>
<evidence type="ECO:0000313" key="19">
    <source>
        <dbReference type="EMBL" id="AZZ52465.1"/>
    </source>
</evidence>
<dbReference type="GO" id="GO:0043138">
    <property type="term" value="F:3'-5' DNA helicase activity"/>
    <property type="evidence" value="ECO:0007669"/>
    <property type="project" value="UniProtKB-EC"/>
</dbReference>
<evidence type="ECO:0000256" key="13">
    <source>
        <dbReference type="ARBA" id="ARBA00034808"/>
    </source>
</evidence>
<feature type="compositionally biased region" description="Acidic residues" evidence="16">
    <location>
        <begin position="1056"/>
        <end position="1067"/>
    </location>
</feature>
<dbReference type="GO" id="GO:0005829">
    <property type="term" value="C:cytosol"/>
    <property type="evidence" value="ECO:0007669"/>
    <property type="project" value="TreeGrafter"/>
</dbReference>
<keyword evidence="8 15" id="KW-0067">ATP-binding</keyword>
<evidence type="ECO:0000256" key="15">
    <source>
        <dbReference type="PROSITE-ProRule" id="PRU00560"/>
    </source>
</evidence>
<evidence type="ECO:0000256" key="2">
    <source>
        <dbReference type="ARBA" id="ARBA00022722"/>
    </source>
</evidence>
<dbReference type="KEGG" id="rfs:C1I64_10695"/>
<dbReference type="Gene3D" id="1.10.486.10">
    <property type="entry name" value="PCRA, domain 4"/>
    <property type="match status" value="1"/>
</dbReference>
<dbReference type="GO" id="GO:0005524">
    <property type="term" value="F:ATP binding"/>
    <property type="evidence" value="ECO:0007669"/>
    <property type="project" value="UniProtKB-UniRule"/>
</dbReference>
<dbReference type="EMBL" id="CP028137">
    <property type="protein sequence ID" value="AZZ52465.1"/>
    <property type="molecule type" value="Genomic_DNA"/>
</dbReference>
<dbReference type="PROSITE" id="PS51198">
    <property type="entry name" value="UVRD_HELICASE_ATP_BIND"/>
    <property type="match status" value="1"/>
</dbReference>
<dbReference type="Pfam" id="PF00580">
    <property type="entry name" value="UvrD-helicase"/>
    <property type="match status" value="1"/>
</dbReference>
<dbReference type="InterPro" id="IPR011604">
    <property type="entry name" value="PDDEXK-like_dom_sf"/>
</dbReference>
<dbReference type="InterPro" id="IPR038726">
    <property type="entry name" value="PDDEXK_AddAB-type"/>
</dbReference>
<evidence type="ECO:0000256" key="11">
    <source>
        <dbReference type="ARBA" id="ARBA00023235"/>
    </source>
</evidence>
<dbReference type="PANTHER" id="PTHR11070">
    <property type="entry name" value="UVRD / RECB / PCRA DNA HELICASE FAMILY MEMBER"/>
    <property type="match status" value="1"/>
</dbReference>
<keyword evidence="10" id="KW-0234">DNA repair</keyword>
<evidence type="ECO:0000259" key="18">
    <source>
        <dbReference type="PROSITE" id="PS51217"/>
    </source>
</evidence>
<evidence type="ECO:0000256" key="6">
    <source>
        <dbReference type="ARBA" id="ARBA00022806"/>
    </source>
</evidence>
<name>A0A3Q9UYP9_9MICO</name>
<evidence type="ECO:0000256" key="4">
    <source>
        <dbReference type="ARBA" id="ARBA00022763"/>
    </source>
</evidence>
<feature type="domain" description="UvrD-like helicase C-terminal" evidence="18">
    <location>
        <begin position="331"/>
        <end position="632"/>
    </location>
</feature>
<dbReference type="PANTHER" id="PTHR11070:SF59">
    <property type="entry name" value="DNA 3'-5' HELICASE"/>
    <property type="match status" value="1"/>
</dbReference>
<protein>
    <recommendedName>
        <fullName evidence="13">DNA 3'-5' helicase</fullName>
        <ecNumber evidence="13">5.6.2.4</ecNumber>
    </recommendedName>
</protein>
<keyword evidence="7" id="KW-0269">Exonuclease</keyword>
<evidence type="ECO:0000256" key="10">
    <source>
        <dbReference type="ARBA" id="ARBA00023204"/>
    </source>
</evidence>
<evidence type="ECO:0000256" key="12">
    <source>
        <dbReference type="ARBA" id="ARBA00034617"/>
    </source>
</evidence>
<reference evidence="19 20" key="1">
    <citation type="submission" date="2018-03" db="EMBL/GenBank/DDBJ databases">
        <title>Bacteriophage NCPPB3778 and a type I-E CRISPR drive the evolution of the US Biological Select Agent, Rathayibacter toxicus.</title>
        <authorList>
            <person name="Davis E.W.II."/>
            <person name="Tabima J.F."/>
            <person name="Weisberg A.J."/>
            <person name="Dantas Lopes L."/>
            <person name="Wiseman M.S."/>
            <person name="Wiseman M.S."/>
            <person name="Pupko T."/>
            <person name="Belcher M.S."/>
            <person name="Sechler A.J."/>
            <person name="Tancos M.A."/>
            <person name="Schroeder B.K."/>
            <person name="Murray T.D."/>
            <person name="Luster D.G."/>
            <person name="Schneider W.L."/>
            <person name="Rogers E."/>
            <person name="Andreote F.D."/>
            <person name="Grunwald N.J."/>
            <person name="Putnam M.L."/>
            <person name="Chang J.H."/>
        </authorList>
    </citation>
    <scope>NUCLEOTIDE SEQUENCE [LARGE SCALE GENOMIC DNA]</scope>
    <source>
        <strain evidence="19 20">DSM 15932</strain>
    </source>
</reference>
<evidence type="ECO:0000259" key="17">
    <source>
        <dbReference type="PROSITE" id="PS51198"/>
    </source>
</evidence>
<keyword evidence="5 15" id="KW-0378">Hydrolase</keyword>
<dbReference type="InterPro" id="IPR013986">
    <property type="entry name" value="DExx_box_DNA_helicase_dom_sf"/>
</dbReference>
<evidence type="ECO:0000256" key="8">
    <source>
        <dbReference type="ARBA" id="ARBA00022840"/>
    </source>
</evidence>
<feature type="region of interest" description="Disordered" evidence="16">
    <location>
        <begin position="1052"/>
        <end position="1104"/>
    </location>
</feature>
<dbReference type="InterPro" id="IPR000212">
    <property type="entry name" value="DNA_helicase_UvrD/REP"/>
</dbReference>
<dbReference type="InterPro" id="IPR027417">
    <property type="entry name" value="P-loop_NTPase"/>
</dbReference>
<keyword evidence="6 15" id="KW-0347">Helicase</keyword>
<evidence type="ECO:0000256" key="16">
    <source>
        <dbReference type="SAM" id="MobiDB-lite"/>
    </source>
</evidence>
<keyword evidence="2" id="KW-0540">Nuclease</keyword>
<comment type="catalytic activity">
    <reaction evidence="14">
        <text>ATP + H2O = ADP + phosphate + H(+)</text>
        <dbReference type="Rhea" id="RHEA:13065"/>
        <dbReference type="ChEBI" id="CHEBI:15377"/>
        <dbReference type="ChEBI" id="CHEBI:15378"/>
        <dbReference type="ChEBI" id="CHEBI:30616"/>
        <dbReference type="ChEBI" id="CHEBI:43474"/>
        <dbReference type="ChEBI" id="CHEBI:456216"/>
        <dbReference type="EC" id="5.6.2.4"/>
    </reaction>
</comment>
<accession>A0A3Q9UYP9</accession>
<keyword evidence="11" id="KW-0413">Isomerase</keyword>
<dbReference type="Proteomes" id="UP000285317">
    <property type="component" value="Chromosome"/>
</dbReference>
<dbReference type="AlphaFoldDB" id="A0A3Q9UYP9"/>
<dbReference type="GO" id="GO:0003677">
    <property type="term" value="F:DNA binding"/>
    <property type="evidence" value="ECO:0007669"/>
    <property type="project" value="UniProtKB-KW"/>
</dbReference>
<evidence type="ECO:0000256" key="7">
    <source>
        <dbReference type="ARBA" id="ARBA00022839"/>
    </source>
</evidence>
<dbReference type="Pfam" id="PF12705">
    <property type="entry name" value="PDDEXK_1"/>
    <property type="match status" value="1"/>
</dbReference>
<gene>
    <name evidence="19" type="ORF">C1I64_10695</name>
</gene>
<feature type="compositionally biased region" description="Low complexity" evidence="16">
    <location>
        <begin position="1068"/>
        <end position="1104"/>
    </location>
</feature>
<comment type="similarity">
    <text evidence="1">Belongs to the helicase family. UvrD subfamily.</text>
</comment>
<dbReference type="InterPro" id="IPR014016">
    <property type="entry name" value="UvrD-like_ATP-bd"/>
</dbReference>
<dbReference type="Gene3D" id="3.90.320.10">
    <property type="match status" value="1"/>
</dbReference>
<dbReference type="InterPro" id="IPR011335">
    <property type="entry name" value="Restrct_endonuc-II-like"/>
</dbReference>
<dbReference type="EC" id="5.6.2.4" evidence="13"/>
<feature type="region of interest" description="Disordered" evidence="16">
    <location>
        <begin position="1"/>
        <end position="23"/>
    </location>
</feature>
<evidence type="ECO:0000256" key="14">
    <source>
        <dbReference type="ARBA" id="ARBA00048988"/>
    </source>
</evidence>
<dbReference type="SUPFAM" id="SSF52980">
    <property type="entry name" value="Restriction endonuclease-like"/>
    <property type="match status" value="1"/>
</dbReference>
<feature type="binding site" evidence="15">
    <location>
        <begin position="47"/>
        <end position="54"/>
    </location>
    <ligand>
        <name>ATP</name>
        <dbReference type="ChEBI" id="CHEBI:30616"/>
    </ligand>
</feature>
<dbReference type="GO" id="GO:0033202">
    <property type="term" value="C:DNA helicase complex"/>
    <property type="evidence" value="ECO:0007669"/>
    <property type="project" value="TreeGrafter"/>
</dbReference>
<dbReference type="RefSeq" id="WP_127887184.1">
    <property type="nucleotide sequence ID" value="NZ_CP028137.1"/>
</dbReference>
<sequence length="1104" mass="116677">MSAPRTPAPASDEAPARDGSAGGGLVLDPSQRAVLALPDGRSAAVLGAPGSGKTSTIVELVAERVLERGYEPESIAVLAASRTAATALRDVLALRLGVPTRGPLARTATSLAFEAVTAAAKELGIDRPTLLTGGEQDVILSELLEGHLEEGTGPRWPDEFSPEVLRLRTFRTELREFGMRATEHGLDTAAIRRLAVDADRGEWSAAAAVLEEFRDVVDWMAPQAGTKLDAAEFAAFAAETIRDGGGGERIRALRLVVVDDMQEASESTVVLLRALAARGVTVLAFGDPDVATSAYRGAASDTLGRFGPAIGVRDAETLVLGRVHRHGAALRALVSAATQRIGTAAAGRQRAAEASADEEGAPAPLLVLHAPTAAREAATVARLLRERRLRDDVPWRRMAVVVRSGAAVQPLLKALAVAEVPTRSVLAGRALRDDHAARALLVLIGVAVGERPLDAELAAELLLGPFGGVDRLGLRRLRLALRAEELAGGGIRASDPLLVEALEAPGRFATIDSGPARQAERLAVTIDRVRRLHAEQGSIEELLWSAWESSRVASSWRELALGTGLTAAEANRNLDGVVALFSAARRFVERAPGHSAIGFVTEILEAEVPEDTLAPRSVEDAVLIGTPSSVVGLEFDVVVVARLQDGVWPNLRQRGSLLDPDGLIRHARGEGDLPLDGRKATLDDELRMFALAASRARRQLVLSAVAGEDETPSLFFRLTPPDAPRLDAASAVPLTLRGAVAGLRRTATTPNSAEAPGAIRGLRALTLAEVAGADPASWYGVLEPSTTEPLFDLDDPERPVSVSPSRLEAFERSPLDWFVDAVSGSTTSTAMGVGTLVHWVLENAASTEPEALWAELESRWPELVFESPWLGERQLRVTRRLVEGLAAYLADFERGGGAVLGREQQFEIDVPPARIRGSIDRVERAPDGSVVIVDLKTGRSTPRQADIAEHAQLGSYQLAVASGAIEAAGADEGGGAKLLFVAKGVRGSLYREVVQPRFGEEELEALRERVRAAARGMASAGFSGLLDAVPFSPGDALRYRIHAVPEVSGDGRLALDEVETDEEETAAPEDSSLDAADPDPAADPARAADPAPDSAATPEEGPRP</sequence>
<dbReference type="GO" id="GO:0000725">
    <property type="term" value="P:recombinational repair"/>
    <property type="evidence" value="ECO:0007669"/>
    <property type="project" value="TreeGrafter"/>
</dbReference>
<dbReference type="Pfam" id="PF13361">
    <property type="entry name" value="UvrD_C"/>
    <property type="match status" value="1"/>
</dbReference>
<keyword evidence="3 15" id="KW-0547">Nucleotide-binding</keyword>
<dbReference type="Gene3D" id="1.10.10.160">
    <property type="match status" value="1"/>
</dbReference>
<dbReference type="GO" id="GO:0004527">
    <property type="term" value="F:exonuclease activity"/>
    <property type="evidence" value="ECO:0007669"/>
    <property type="project" value="UniProtKB-KW"/>
</dbReference>
<evidence type="ECO:0000256" key="3">
    <source>
        <dbReference type="ARBA" id="ARBA00022741"/>
    </source>
</evidence>
<dbReference type="InterPro" id="IPR014017">
    <property type="entry name" value="DNA_helicase_UvrD-like_C"/>
</dbReference>
<evidence type="ECO:0000256" key="5">
    <source>
        <dbReference type="ARBA" id="ARBA00022801"/>
    </source>
</evidence>
<feature type="domain" description="UvrD-like helicase ATP-binding" evidence="17">
    <location>
        <begin position="26"/>
        <end position="327"/>
    </location>
</feature>
<evidence type="ECO:0000256" key="9">
    <source>
        <dbReference type="ARBA" id="ARBA00023125"/>
    </source>
</evidence>
<evidence type="ECO:0000313" key="20">
    <source>
        <dbReference type="Proteomes" id="UP000285317"/>
    </source>
</evidence>
<dbReference type="PROSITE" id="PS51217">
    <property type="entry name" value="UVRD_HELICASE_CTER"/>
    <property type="match status" value="1"/>
</dbReference>
<keyword evidence="4" id="KW-0227">DNA damage</keyword>
<organism evidence="19 20">
    <name type="scientific">Rathayibacter festucae DSM 15932</name>
    <dbReference type="NCBI Taxonomy" id="1328866"/>
    <lineage>
        <taxon>Bacteria</taxon>
        <taxon>Bacillati</taxon>
        <taxon>Actinomycetota</taxon>
        <taxon>Actinomycetes</taxon>
        <taxon>Micrococcales</taxon>
        <taxon>Microbacteriaceae</taxon>
        <taxon>Rathayibacter</taxon>
    </lineage>
</organism>